<reference evidence="2" key="1">
    <citation type="submission" date="2016-10" db="EMBL/GenBank/DDBJ databases">
        <authorList>
            <person name="Varghese N."/>
            <person name="Submissions S."/>
        </authorList>
    </citation>
    <scope>NUCLEOTIDE SEQUENCE [LARGE SCALE GENOMIC DNA]</scope>
    <source>
        <strain evidence="2">DSM 28463</strain>
    </source>
</reference>
<organism evidence="1 2">
    <name type="scientific">Roseovarius lutimaris</name>
    <dbReference type="NCBI Taxonomy" id="1005928"/>
    <lineage>
        <taxon>Bacteria</taxon>
        <taxon>Pseudomonadati</taxon>
        <taxon>Pseudomonadota</taxon>
        <taxon>Alphaproteobacteria</taxon>
        <taxon>Rhodobacterales</taxon>
        <taxon>Roseobacteraceae</taxon>
        <taxon>Roseovarius</taxon>
    </lineage>
</organism>
<evidence type="ECO:0000313" key="2">
    <source>
        <dbReference type="Proteomes" id="UP000198599"/>
    </source>
</evidence>
<dbReference type="EMBL" id="FOVP01000017">
    <property type="protein sequence ID" value="SFO14928.1"/>
    <property type="molecule type" value="Genomic_DNA"/>
</dbReference>
<dbReference type="Proteomes" id="UP000198599">
    <property type="component" value="Unassembled WGS sequence"/>
</dbReference>
<dbReference type="STRING" id="1005928.SAMN04487859_11746"/>
<evidence type="ECO:0008006" key="3">
    <source>
        <dbReference type="Google" id="ProtNLM"/>
    </source>
</evidence>
<protein>
    <recommendedName>
        <fullName evidence="3">Flagellar FliJ protein</fullName>
    </recommendedName>
</protein>
<dbReference type="AlphaFoldDB" id="A0A1I5ETS4"/>
<gene>
    <name evidence="1" type="ORF">SAMN04487859_11746</name>
</gene>
<evidence type="ECO:0000313" key="1">
    <source>
        <dbReference type="EMBL" id="SFO14928.1"/>
    </source>
</evidence>
<name>A0A1I5ETS4_9RHOB</name>
<accession>A0A1I5ETS4</accession>
<dbReference type="RefSeq" id="WP_092840656.1">
    <property type="nucleotide sequence ID" value="NZ_FOVP01000017.1"/>
</dbReference>
<dbReference type="OrthoDB" id="7861976at2"/>
<proteinExistence type="predicted"/>
<keyword evidence="2" id="KW-1185">Reference proteome</keyword>
<sequence>MSQRLSDLTKLTEALYQAETAKMQDLLLQEAKLRQDLADLEEHRRANRDLPYTAMQGVRQIGADILWQGWVGRSKVDLQAELARVLARKGQMIGQLRRAFGKHQAATKMLADDTGAHTKKALVRRESLLADLALLKQIGNR</sequence>